<comment type="caution">
    <text evidence="3">The sequence shown here is derived from an EMBL/GenBank/DDBJ whole genome shotgun (WGS) entry which is preliminary data.</text>
</comment>
<sequence>MASGDQAVSLRRLKKEYQKLSKSPPAGVAVSLPSDTDMYVWEALLNGPDDSVYKGTLCCSVSLPPECESELGASVSGSAGSRQVGAILHGNGAHPPGPGGYPHPP</sequence>
<reference evidence="3" key="1">
    <citation type="submission" date="2023-03" db="EMBL/GenBank/DDBJ databases">
        <authorList>
            <person name="Steffen K."/>
            <person name="Cardenas P."/>
        </authorList>
    </citation>
    <scope>NUCLEOTIDE SEQUENCE</scope>
</reference>
<feature type="region of interest" description="Disordered" evidence="1">
    <location>
        <begin position="86"/>
        <end position="105"/>
    </location>
</feature>
<name>A0AA35WXG6_GEOBA</name>
<feature type="domain" description="UBC core" evidence="2">
    <location>
        <begin position="8"/>
        <end position="105"/>
    </location>
</feature>
<organism evidence="3 4">
    <name type="scientific">Geodia barretti</name>
    <name type="common">Barrett's horny sponge</name>
    <dbReference type="NCBI Taxonomy" id="519541"/>
    <lineage>
        <taxon>Eukaryota</taxon>
        <taxon>Metazoa</taxon>
        <taxon>Porifera</taxon>
        <taxon>Demospongiae</taxon>
        <taxon>Heteroscleromorpha</taxon>
        <taxon>Tetractinellida</taxon>
        <taxon>Astrophorina</taxon>
        <taxon>Geodiidae</taxon>
        <taxon>Geodia</taxon>
    </lineage>
</organism>
<evidence type="ECO:0000313" key="4">
    <source>
        <dbReference type="Proteomes" id="UP001174909"/>
    </source>
</evidence>
<gene>
    <name evidence="3" type="ORF">GBAR_LOCUS20958</name>
</gene>
<evidence type="ECO:0000259" key="2">
    <source>
        <dbReference type="PROSITE" id="PS50127"/>
    </source>
</evidence>
<dbReference type="InterPro" id="IPR016135">
    <property type="entry name" value="UBQ-conjugating_enzyme/RWD"/>
</dbReference>
<dbReference type="PROSITE" id="PS50127">
    <property type="entry name" value="UBC_2"/>
    <property type="match status" value="1"/>
</dbReference>
<feature type="compositionally biased region" description="Pro residues" evidence="1">
    <location>
        <begin position="95"/>
        <end position="105"/>
    </location>
</feature>
<accession>A0AA35WXG6</accession>
<evidence type="ECO:0000256" key="1">
    <source>
        <dbReference type="SAM" id="MobiDB-lite"/>
    </source>
</evidence>
<dbReference type="Proteomes" id="UP001174909">
    <property type="component" value="Unassembled WGS sequence"/>
</dbReference>
<dbReference type="CDD" id="cd00195">
    <property type="entry name" value="UBCc_UEV"/>
    <property type="match status" value="1"/>
</dbReference>
<dbReference type="Pfam" id="PF00179">
    <property type="entry name" value="UQ_con"/>
    <property type="match status" value="1"/>
</dbReference>
<protein>
    <submittedName>
        <fullName evidence="3">Ubiquitin-conjugating enzyme E2-18 kDa</fullName>
    </submittedName>
</protein>
<keyword evidence="4" id="KW-1185">Reference proteome</keyword>
<dbReference type="SUPFAM" id="SSF54495">
    <property type="entry name" value="UBC-like"/>
    <property type="match status" value="1"/>
</dbReference>
<dbReference type="Gene3D" id="3.10.110.10">
    <property type="entry name" value="Ubiquitin Conjugating Enzyme"/>
    <property type="match status" value="1"/>
</dbReference>
<evidence type="ECO:0000313" key="3">
    <source>
        <dbReference type="EMBL" id="CAI8037478.1"/>
    </source>
</evidence>
<proteinExistence type="predicted"/>
<dbReference type="AlphaFoldDB" id="A0AA35WXG6"/>
<dbReference type="InterPro" id="IPR000608">
    <property type="entry name" value="UBC"/>
</dbReference>
<dbReference type="EMBL" id="CASHTH010002939">
    <property type="protein sequence ID" value="CAI8037478.1"/>
    <property type="molecule type" value="Genomic_DNA"/>
</dbReference>